<dbReference type="Pfam" id="PF13520">
    <property type="entry name" value="AA_permease_2"/>
    <property type="match status" value="1"/>
</dbReference>
<organism evidence="6 7">
    <name type="scientific">Novosphingobium pokkalii</name>
    <dbReference type="NCBI Taxonomy" id="1770194"/>
    <lineage>
        <taxon>Bacteria</taxon>
        <taxon>Pseudomonadati</taxon>
        <taxon>Pseudomonadota</taxon>
        <taxon>Alphaproteobacteria</taxon>
        <taxon>Sphingomonadales</taxon>
        <taxon>Sphingomonadaceae</taxon>
        <taxon>Novosphingobium</taxon>
    </lineage>
</organism>
<name>A0ABV7UZ95_9SPHN</name>
<dbReference type="InterPro" id="IPR002293">
    <property type="entry name" value="AA/rel_permease1"/>
</dbReference>
<feature type="transmembrane region" description="Helical" evidence="5">
    <location>
        <begin position="345"/>
        <end position="365"/>
    </location>
</feature>
<feature type="transmembrane region" description="Helical" evidence="5">
    <location>
        <begin position="403"/>
        <end position="423"/>
    </location>
</feature>
<feature type="transmembrane region" description="Helical" evidence="5">
    <location>
        <begin position="165"/>
        <end position="190"/>
    </location>
</feature>
<dbReference type="PIRSF" id="PIRSF006060">
    <property type="entry name" value="AA_transporter"/>
    <property type="match status" value="1"/>
</dbReference>
<dbReference type="Proteomes" id="UP001595683">
    <property type="component" value="Unassembled WGS sequence"/>
</dbReference>
<dbReference type="EMBL" id="JBHRYE010000002">
    <property type="protein sequence ID" value="MFC3670057.1"/>
    <property type="molecule type" value="Genomic_DNA"/>
</dbReference>
<sequence>MNTAPLPDSGISPGLAPGSRARMTFAGALSANMLNMIGVGPFITIPLALAAMGGPQALLGWLLGAVLCLCDGFVWAELGSALPRSGGSFHYLREAFGPQGLGRLLGFLYLWQTLLIGPMSIASGTVGMAHYLTWLEPGLSATAIAAIAATVCLVNLVLLWRDIRVIGMLSVATSVIVIGSCLWIIASGAVHFDAARAFSFPPHAFVIDGGFWMGLGAATLIGVYDYGGYNTICMIGDEVVEPRRTIPRAVLWSIPLVALLYIGLNLAILGVLPWQQGMQSKAIVADFMAAIYGPIGGRVVTVLILIASWASALMNLLGASRVPYAAARAGDFLAVFARTNARGDVPAVSLLFMGLASALACLVSLDTLIAVMIVVQTMFQYTAQCVAVILLRRRQPQADPGQFRMPLYPLPVIVTLAGWAYIVTTARPLHILAGAGMIVAGTLLFLAIARRARQWPFSSLKAFRP</sequence>
<gene>
    <name evidence="6" type="ORF">ACFOOT_01330</name>
</gene>
<keyword evidence="2 5" id="KW-0812">Transmembrane</keyword>
<feature type="transmembrane region" description="Helical" evidence="5">
    <location>
        <begin position="429"/>
        <end position="449"/>
    </location>
</feature>
<protein>
    <submittedName>
        <fullName evidence="6">APC family permease</fullName>
    </submittedName>
</protein>
<feature type="transmembrane region" description="Helical" evidence="5">
    <location>
        <begin position="58"/>
        <end position="83"/>
    </location>
</feature>
<evidence type="ECO:0000256" key="5">
    <source>
        <dbReference type="SAM" id="Phobius"/>
    </source>
</evidence>
<dbReference type="PANTHER" id="PTHR11785:SF512">
    <property type="entry name" value="SOBREMESA, ISOFORM B"/>
    <property type="match status" value="1"/>
</dbReference>
<comment type="subcellular location">
    <subcellularLocation>
        <location evidence="1">Membrane</location>
        <topology evidence="1">Multi-pass membrane protein</topology>
    </subcellularLocation>
</comment>
<dbReference type="RefSeq" id="WP_229815285.1">
    <property type="nucleotide sequence ID" value="NZ_BMZP01000009.1"/>
</dbReference>
<evidence type="ECO:0000256" key="4">
    <source>
        <dbReference type="ARBA" id="ARBA00023136"/>
    </source>
</evidence>
<dbReference type="Gene3D" id="1.20.1740.10">
    <property type="entry name" value="Amino acid/polyamine transporter I"/>
    <property type="match status" value="1"/>
</dbReference>
<feature type="transmembrane region" description="Helical" evidence="5">
    <location>
        <begin position="210"/>
        <end position="229"/>
    </location>
</feature>
<keyword evidence="7" id="KW-1185">Reference proteome</keyword>
<feature type="transmembrane region" description="Helical" evidence="5">
    <location>
        <begin position="104"/>
        <end position="132"/>
    </location>
</feature>
<evidence type="ECO:0000256" key="3">
    <source>
        <dbReference type="ARBA" id="ARBA00022989"/>
    </source>
</evidence>
<evidence type="ECO:0000256" key="1">
    <source>
        <dbReference type="ARBA" id="ARBA00004141"/>
    </source>
</evidence>
<feature type="transmembrane region" description="Helical" evidence="5">
    <location>
        <begin position="250"/>
        <end position="275"/>
    </location>
</feature>
<evidence type="ECO:0000313" key="7">
    <source>
        <dbReference type="Proteomes" id="UP001595683"/>
    </source>
</evidence>
<proteinExistence type="predicted"/>
<evidence type="ECO:0000313" key="6">
    <source>
        <dbReference type="EMBL" id="MFC3670057.1"/>
    </source>
</evidence>
<keyword evidence="3 5" id="KW-1133">Transmembrane helix</keyword>
<feature type="transmembrane region" description="Helical" evidence="5">
    <location>
        <begin position="138"/>
        <end position="158"/>
    </location>
</feature>
<keyword evidence="4 5" id="KW-0472">Membrane</keyword>
<comment type="caution">
    <text evidence="6">The sequence shown here is derived from an EMBL/GenBank/DDBJ whole genome shotgun (WGS) entry which is preliminary data.</text>
</comment>
<evidence type="ECO:0000256" key="2">
    <source>
        <dbReference type="ARBA" id="ARBA00022692"/>
    </source>
</evidence>
<feature type="transmembrane region" description="Helical" evidence="5">
    <location>
        <begin position="371"/>
        <end position="391"/>
    </location>
</feature>
<dbReference type="PANTHER" id="PTHR11785">
    <property type="entry name" value="AMINO ACID TRANSPORTER"/>
    <property type="match status" value="1"/>
</dbReference>
<reference evidence="7" key="1">
    <citation type="journal article" date="2019" name="Int. J. Syst. Evol. Microbiol.">
        <title>The Global Catalogue of Microorganisms (GCM) 10K type strain sequencing project: providing services to taxonomists for standard genome sequencing and annotation.</title>
        <authorList>
            <consortium name="The Broad Institute Genomics Platform"/>
            <consortium name="The Broad Institute Genome Sequencing Center for Infectious Disease"/>
            <person name="Wu L."/>
            <person name="Ma J."/>
        </authorList>
    </citation>
    <scope>NUCLEOTIDE SEQUENCE [LARGE SCALE GENOMIC DNA]</scope>
    <source>
        <strain evidence="7">KCTC 42224</strain>
    </source>
</reference>
<feature type="transmembrane region" description="Helical" evidence="5">
    <location>
        <begin position="295"/>
        <end position="318"/>
    </location>
</feature>
<accession>A0ABV7UZ95</accession>
<dbReference type="InterPro" id="IPR050598">
    <property type="entry name" value="AminoAcid_Transporter"/>
</dbReference>
<feature type="transmembrane region" description="Helical" evidence="5">
    <location>
        <begin position="29"/>
        <end position="52"/>
    </location>
</feature>